<evidence type="ECO:0000313" key="2">
    <source>
        <dbReference type="EMBL" id="CAB4963610.1"/>
    </source>
</evidence>
<accession>A0A6J7L5Y5</accession>
<name>A0A6J7L5Y5_9ZZZZ</name>
<reference evidence="2" key="1">
    <citation type="submission" date="2020-05" db="EMBL/GenBank/DDBJ databases">
        <authorList>
            <person name="Chiriac C."/>
            <person name="Salcher M."/>
            <person name="Ghai R."/>
            <person name="Kavagutti S V."/>
        </authorList>
    </citation>
    <scope>NUCLEOTIDE SEQUENCE</scope>
</reference>
<proteinExistence type="predicted"/>
<sequence length="168" mass="17831">MLDGRHPHLDGHLRHEVVDRTPRAPLAQGSGRVARLVADDLPVVRLGHPALVAREPQGRAVHPDGVVIGGPQDNRTVSNLGIEPGRVKDSAGRKRVVESLAPDPWNLGVRPGPVANGPGDSLRVVMAANRRELLLEAAEDGVHMAVAEGVADEPALGVDDVVGRYRAR</sequence>
<protein>
    <submittedName>
        <fullName evidence="2">Unannotated protein</fullName>
    </submittedName>
</protein>
<dbReference type="AlphaFoldDB" id="A0A6J7L5Y5"/>
<organism evidence="2">
    <name type="scientific">freshwater metagenome</name>
    <dbReference type="NCBI Taxonomy" id="449393"/>
    <lineage>
        <taxon>unclassified sequences</taxon>
        <taxon>metagenomes</taxon>
        <taxon>ecological metagenomes</taxon>
    </lineage>
</organism>
<feature type="region of interest" description="Disordered" evidence="1">
    <location>
        <begin position="1"/>
        <end position="27"/>
    </location>
</feature>
<feature type="compositionally biased region" description="Basic and acidic residues" evidence="1">
    <location>
        <begin position="1"/>
        <end position="22"/>
    </location>
</feature>
<evidence type="ECO:0000256" key="1">
    <source>
        <dbReference type="SAM" id="MobiDB-lite"/>
    </source>
</evidence>
<gene>
    <name evidence="2" type="ORF">UFOPK3772_02401</name>
</gene>
<dbReference type="EMBL" id="CAFBNE010000090">
    <property type="protein sequence ID" value="CAB4963610.1"/>
    <property type="molecule type" value="Genomic_DNA"/>
</dbReference>